<evidence type="ECO:0008006" key="4">
    <source>
        <dbReference type="Google" id="ProtNLM"/>
    </source>
</evidence>
<evidence type="ECO:0000313" key="3">
    <source>
        <dbReference type="Proteomes" id="UP001152622"/>
    </source>
</evidence>
<sequence length="90" mass="10008">MWYSLLRVTCSSSSSLALTGMWLFGQQGWEGWRWGALAHRGTGSRQGSVTGQAWRSHREPAFRVGITGQSGSAARPHHSAAHCDLYRHIR</sequence>
<dbReference type="Proteomes" id="UP001152622">
    <property type="component" value="Chromosome 10"/>
</dbReference>
<dbReference type="EMBL" id="JAINUF010000010">
    <property type="protein sequence ID" value="KAJ8348660.1"/>
    <property type="molecule type" value="Genomic_DNA"/>
</dbReference>
<feature type="signal peptide" evidence="1">
    <location>
        <begin position="1"/>
        <end position="17"/>
    </location>
</feature>
<proteinExistence type="predicted"/>
<reference evidence="2" key="1">
    <citation type="journal article" date="2023" name="Science">
        <title>Genome structures resolve the early diversification of teleost fishes.</title>
        <authorList>
            <person name="Parey E."/>
            <person name="Louis A."/>
            <person name="Montfort J."/>
            <person name="Bouchez O."/>
            <person name="Roques C."/>
            <person name="Iampietro C."/>
            <person name="Lluch J."/>
            <person name="Castinel A."/>
            <person name="Donnadieu C."/>
            <person name="Desvignes T."/>
            <person name="Floi Bucao C."/>
            <person name="Jouanno E."/>
            <person name="Wen M."/>
            <person name="Mejri S."/>
            <person name="Dirks R."/>
            <person name="Jansen H."/>
            <person name="Henkel C."/>
            <person name="Chen W.J."/>
            <person name="Zahm M."/>
            <person name="Cabau C."/>
            <person name="Klopp C."/>
            <person name="Thompson A.W."/>
            <person name="Robinson-Rechavi M."/>
            <person name="Braasch I."/>
            <person name="Lecointre G."/>
            <person name="Bobe J."/>
            <person name="Postlethwait J.H."/>
            <person name="Berthelot C."/>
            <person name="Roest Crollius H."/>
            <person name="Guiguen Y."/>
        </authorList>
    </citation>
    <scope>NUCLEOTIDE SEQUENCE</scope>
    <source>
        <strain evidence="2">WJC10195</strain>
    </source>
</reference>
<comment type="caution">
    <text evidence="2">The sequence shown here is derived from an EMBL/GenBank/DDBJ whole genome shotgun (WGS) entry which is preliminary data.</text>
</comment>
<evidence type="ECO:0000256" key="1">
    <source>
        <dbReference type="SAM" id="SignalP"/>
    </source>
</evidence>
<name>A0A9Q1IPT5_SYNKA</name>
<accession>A0A9Q1IPT5</accession>
<organism evidence="2 3">
    <name type="scientific">Synaphobranchus kaupii</name>
    <name type="common">Kaup's arrowtooth eel</name>
    <dbReference type="NCBI Taxonomy" id="118154"/>
    <lineage>
        <taxon>Eukaryota</taxon>
        <taxon>Metazoa</taxon>
        <taxon>Chordata</taxon>
        <taxon>Craniata</taxon>
        <taxon>Vertebrata</taxon>
        <taxon>Euteleostomi</taxon>
        <taxon>Actinopterygii</taxon>
        <taxon>Neopterygii</taxon>
        <taxon>Teleostei</taxon>
        <taxon>Anguilliformes</taxon>
        <taxon>Synaphobranchidae</taxon>
        <taxon>Synaphobranchus</taxon>
    </lineage>
</organism>
<keyword evidence="3" id="KW-1185">Reference proteome</keyword>
<evidence type="ECO:0000313" key="2">
    <source>
        <dbReference type="EMBL" id="KAJ8348660.1"/>
    </source>
</evidence>
<protein>
    <recommendedName>
        <fullName evidence="4">Secreted protein</fullName>
    </recommendedName>
</protein>
<gene>
    <name evidence="2" type="ORF">SKAU_G00272490</name>
</gene>
<dbReference type="AlphaFoldDB" id="A0A9Q1IPT5"/>
<feature type="chain" id="PRO_5040452690" description="Secreted protein" evidence="1">
    <location>
        <begin position="18"/>
        <end position="90"/>
    </location>
</feature>
<keyword evidence="1" id="KW-0732">Signal</keyword>